<organism evidence="1 2">
    <name type="scientific">Marseilla massiliensis</name>
    <dbReference type="NCBI Taxonomy" id="1841864"/>
    <lineage>
        <taxon>Bacteria</taxon>
        <taxon>Pseudomonadati</taxon>
        <taxon>Bacteroidota</taxon>
        <taxon>Bacteroidia</taxon>
        <taxon>Bacteroidales</taxon>
        <taxon>Prevotellaceae</taxon>
        <taxon>Marseilla</taxon>
    </lineage>
</organism>
<evidence type="ECO:0000313" key="2">
    <source>
        <dbReference type="Proteomes" id="UP000706891"/>
    </source>
</evidence>
<dbReference type="RefSeq" id="WP_205105767.1">
    <property type="nucleotide sequence ID" value="NZ_JACJJG010000109.1"/>
</dbReference>
<evidence type="ECO:0000313" key="1">
    <source>
        <dbReference type="EMBL" id="MBM6674659.1"/>
    </source>
</evidence>
<dbReference type="EMBL" id="JACJJG010000109">
    <property type="protein sequence ID" value="MBM6674659.1"/>
    <property type="molecule type" value="Genomic_DNA"/>
</dbReference>
<proteinExistence type="predicted"/>
<comment type="caution">
    <text evidence="1">The sequence shown here is derived from an EMBL/GenBank/DDBJ whole genome shotgun (WGS) entry which is preliminary data.</text>
</comment>
<reference evidence="1" key="2">
    <citation type="journal article" date="2021" name="Sci. Rep.">
        <title>The distribution of antibiotic resistance genes in chicken gut microbiota commensals.</title>
        <authorList>
            <person name="Juricova H."/>
            <person name="Matiasovicova J."/>
            <person name="Kubasova T."/>
            <person name="Cejkova D."/>
            <person name="Rychlik I."/>
        </authorList>
    </citation>
    <scope>NUCLEOTIDE SEQUENCE</scope>
    <source>
        <strain evidence="1">An824</strain>
    </source>
</reference>
<reference evidence="1" key="1">
    <citation type="submission" date="2020-08" db="EMBL/GenBank/DDBJ databases">
        <authorList>
            <person name="Cejkova D."/>
            <person name="Kubasova T."/>
            <person name="Jahodarova E."/>
            <person name="Rychlik I."/>
        </authorList>
    </citation>
    <scope>NUCLEOTIDE SEQUENCE</scope>
    <source>
        <strain evidence="1">An824</strain>
    </source>
</reference>
<name>A0A938WX15_9BACT</name>
<evidence type="ECO:0008006" key="3">
    <source>
        <dbReference type="Google" id="ProtNLM"/>
    </source>
</evidence>
<keyword evidence="2" id="KW-1185">Reference proteome</keyword>
<dbReference type="Proteomes" id="UP000706891">
    <property type="component" value="Unassembled WGS sequence"/>
</dbReference>
<protein>
    <recommendedName>
        <fullName evidence="3">Lipocalin-like domain-containing protein</fullName>
    </recommendedName>
</protein>
<dbReference type="AlphaFoldDB" id="A0A938WX15"/>
<gene>
    <name evidence="1" type="ORF">H6A34_12335</name>
</gene>
<sequence>MYGEKSIGEWQNDSVYPDGNMISEYMQLDADKQAKYVFQVKSRTDNGDNAVQKDGEWLTVYENTMAGTWSLGVNALLEPHLTINDTISNTSRLFIFTEVNDSVMIINTGYNTKLRKVTKP</sequence>
<accession>A0A938WX15</accession>